<protein>
    <submittedName>
        <fullName evidence="2">Uncharacterized protein</fullName>
    </submittedName>
</protein>
<dbReference type="InterPro" id="IPR046070">
    <property type="entry name" value="DUF6029"/>
</dbReference>
<dbReference type="Pfam" id="PF19494">
    <property type="entry name" value="DUF6029"/>
    <property type="match status" value="1"/>
</dbReference>
<accession>A0ABS6YDR9</accession>
<dbReference type="RefSeq" id="WP_219481715.1">
    <property type="nucleotide sequence ID" value="NZ_JAHXCT010000005.1"/>
</dbReference>
<proteinExistence type="predicted"/>
<name>A0ABS6YDR9_9BACT</name>
<sequence length="545" mass="61240">MKLSYFCIATTLLLSPTLSAFAQEESDKVRLSGSIQTDFLLPQKDTKLGINNIEHKVLNNTYVDVNASYKNFDAGVRLEYMQHPLPGFEQDFKGWGVPHFYLKGRFNKVELTLGHFYEQFGAGFALRSCEERSLGIDNSILGARIVATPFDGVRLKALAGKQRRYWKLNPSFISGADLELNLEQWIKPLQQSETYLSVGASLVNKNEKDEDILVGSTHRLNLPHNVSVVDARVQLQHKGVNILAECAFKGQDPTLNNNYIYRKGYVTMLSCSYSKSGLGAIVQAKRSVNMGFRGVRSMDGLSSFINHMPPFTMEHTYTLAALYPYSTHPDGEWAYQCSLNYTFKKGSSLGGAYGTKVKFNASHVHAIQNNGLNMPGKDGYGSAFWKWGDATYYQDINLQVEKKLSKSTQIGLMYMNQRYNETAIKGEGGMLRNNIFIAELKQKLSHKTTLRAEAQYLNSADGDKDWLFALAEVSFSPHWMVSVSDLFNSGSTKQHYYQSFVGYYNGAHRIQLGYQRTRAGYNCAGGVCRYVPASKGLSLSYNYNF</sequence>
<evidence type="ECO:0000313" key="3">
    <source>
        <dbReference type="Proteomes" id="UP000788426"/>
    </source>
</evidence>
<gene>
    <name evidence="2" type="ORF">KZO38_08045</name>
</gene>
<feature type="chain" id="PRO_5047016500" evidence="1">
    <location>
        <begin position="23"/>
        <end position="545"/>
    </location>
</feature>
<dbReference type="EMBL" id="JAHXCT010000005">
    <property type="protein sequence ID" value="MBW4769709.1"/>
    <property type="molecule type" value="Genomic_DNA"/>
</dbReference>
<keyword evidence="3" id="KW-1185">Reference proteome</keyword>
<comment type="caution">
    <text evidence="2">The sequence shown here is derived from an EMBL/GenBank/DDBJ whole genome shotgun (WGS) entry which is preliminary data.</text>
</comment>
<evidence type="ECO:0000313" key="2">
    <source>
        <dbReference type="EMBL" id="MBW4769709.1"/>
    </source>
</evidence>
<evidence type="ECO:0000256" key="1">
    <source>
        <dbReference type="SAM" id="SignalP"/>
    </source>
</evidence>
<feature type="signal peptide" evidence="1">
    <location>
        <begin position="1"/>
        <end position="22"/>
    </location>
</feature>
<dbReference type="Proteomes" id="UP000788426">
    <property type="component" value="Unassembled WGS sequence"/>
</dbReference>
<organism evidence="2 3">
    <name type="scientific">Hoylesella nanceiensis</name>
    <dbReference type="NCBI Taxonomy" id="425941"/>
    <lineage>
        <taxon>Bacteria</taxon>
        <taxon>Pseudomonadati</taxon>
        <taxon>Bacteroidota</taxon>
        <taxon>Bacteroidia</taxon>
        <taxon>Bacteroidales</taxon>
        <taxon>Prevotellaceae</taxon>
        <taxon>Hoylesella</taxon>
    </lineage>
</organism>
<keyword evidence="1" id="KW-0732">Signal</keyword>
<reference evidence="2 3" key="1">
    <citation type="submission" date="2021-07" db="EMBL/GenBank/DDBJ databases">
        <title>Genomic diversity and antimicrobial resistance of Prevotella spp. isolated from chronic lung disease airways.</title>
        <authorList>
            <person name="Webb K.A."/>
            <person name="Olagoke O.S."/>
            <person name="Baird T."/>
            <person name="Neill J."/>
            <person name="Pham A."/>
            <person name="Wells T.J."/>
            <person name="Ramsay K.A."/>
            <person name="Bell S.C."/>
            <person name="Sarovich D.S."/>
            <person name="Price E.P."/>
        </authorList>
    </citation>
    <scope>NUCLEOTIDE SEQUENCE [LARGE SCALE GENOMIC DNA]</scope>
    <source>
        <strain evidence="2 3">SCHI0011.S.12</strain>
    </source>
</reference>